<feature type="domain" description="Golvesin/Xly CBD-like" evidence="6">
    <location>
        <begin position="526"/>
        <end position="652"/>
    </location>
</feature>
<reference evidence="7" key="1">
    <citation type="submission" date="2019-03" db="EMBL/GenBank/DDBJ databases">
        <title>Single cell metagenomics reveals metabolic interactions within the superorganism composed of flagellate Streblomastix strix and complex community of Bacteroidetes bacteria on its surface.</title>
        <authorList>
            <person name="Treitli S.C."/>
            <person name="Kolisko M."/>
            <person name="Husnik F."/>
            <person name="Keeling P."/>
            <person name="Hampl V."/>
        </authorList>
    </citation>
    <scope>NUCLEOTIDE SEQUENCE</scope>
    <source>
        <strain evidence="7">STM</strain>
    </source>
</reference>
<dbReference type="SUPFAM" id="SSF51905">
    <property type="entry name" value="FAD/NAD(P)-binding domain"/>
    <property type="match status" value="1"/>
</dbReference>
<evidence type="ECO:0000256" key="2">
    <source>
        <dbReference type="ARBA" id="ARBA00022723"/>
    </source>
</evidence>
<comment type="caution">
    <text evidence="7">The sequence shown here is derived from an EMBL/GenBank/DDBJ whole genome shotgun (WGS) entry which is preliminary data.</text>
</comment>
<organism evidence="7">
    <name type="scientific">termite gut metagenome</name>
    <dbReference type="NCBI Taxonomy" id="433724"/>
    <lineage>
        <taxon>unclassified sequences</taxon>
        <taxon>metagenomes</taxon>
        <taxon>organismal metagenomes</taxon>
    </lineage>
</organism>
<dbReference type="GO" id="GO:0051539">
    <property type="term" value="F:4 iron, 4 sulfur cluster binding"/>
    <property type="evidence" value="ECO:0007669"/>
    <property type="project" value="UniProtKB-KW"/>
</dbReference>
<name>A0A5J4RLZ2_9ZZZZ</name>
<keyword evidence="3" id="KW-0560">Oxidoreductase</keyword>
<dbReference type="InterPro" id="IPR033803">
    <property type="entry name" value="CBD-like_Golvesin-Xly"/>
</dbReference>
<dbReference type="AlphaFoldDB" id="A0A5J4RLZ2"/>
<dbReference type="InterPro" id="IPR036188">
    <property type="entry name" value="FAD/NAD-bd_sf"/>
</dbReference>
<dbReference type="InterPro" id="IPR039650">
    <property type="entry name" value="HdrA-like"/>
</dbReference>
<evidence type="ECO:0000259" key="6">
    <source>
        <dbReference type="Pfam" id="PF25275"/>
    </source>
</evidence>
<keyword evidence="2" id="KW-0479">Metal-binding</keyword>
<keyword evidence="1" id="KW-0004">4Fe-4S</keyword>
<dbReference type="Gene3D" id="3.50.50.60">
    <property type="entry name" value="FAD/NAD(P)-binding domain"/>
    <property type="match status" value="1"/>
</dbReference>
<dbReference type="Pfam" id="PF25275">
    <property type="entry name" value="Golvesin_C"/>
    <property type="match status" value="1"/>
</dbReference>
<keyword evidence="4" id="KW-0408">Iron</keyword>
<evidence type="ECO:0000256" key="5">
    <source>
        <dbReference type="ARBA" id="ARBA00023014"/>
    </source>
</evidence>
<dbReference type="GO" id="GO:0046872">
    <property type="term" value="F:metal ion binding"/>
    <property type="evidence" value="ECO:0007669"/>
    <property type="project" value="UniProtKB-KW"/>
</dbReference>
<keyword evidence="5" id="KW-0411">Iron-sulfur</keyword>
<dbReference type="EMBL" id="SNRY01000983">
    <property type="protein sequence ID" value="KAA6334572.1"/>
    <property type="molecule type" value="Genomic_DNA"/>
</dbReference>
<evidence type="ECO:0000313" key="7">
    <source>
        <dbReference type="EMBL" id="KAA6334572.1"/>
    </source>
</evidence>
<dbReference type="GO" id="GO:0016491">
    <property type="term" value="F:oxidoreductase activity"/>
    <property type="evidence" value="ECO:0007669"/>
    <property type="project" value="UniProtKB-KW"/>
</dbReference>
<dbReference type="PROSITE" id="PS51257">
    <property type="entry name" value="PROKAR_LIPOPROTEIN"/>
    <property type="match status" value="1"/>
</dbReference>
<evidence type="ECO:0000256" key="4">
    <source>
        <dbReference type="ARBA" id="ARBA00023004"/>
    </source>
</evidence>
<dbReference type="PANTHER" id="PTHR43498">
    <property type="entry name" value="FERREDOXIN:COB-COM HETERODISULFIDE REDUCTASE SUBUNIT A"/>
    <property type="match status" value="1"/>
</dbReference>
<dbReference type="Pfam" id="PF12831">
    <property type="entry name" value="FAD_oxidored"/>
    <property type="match status" value="1"/>
</dbReference>
<evidence type="ECO:0000256" key="1">
    <source>
        <dbReference type="ARBA" id="ARBA00022485"/>
    </source>
</evidence>
<evidence type="ECO:0000256" key="3">
    <source>
        <dbReference type="ARBA" id="ARBA00023002"/>
    </source>
</evidence>
<protein>
    <recommendedName>
        <fullName evidence="6">Golvesin/Xly CBD-like domain-containing protein</fullName>
    </recommendedName>
</protein>
<accession>A0A5J4RLZ2</accession>
<gene>
    <name evidence="7" type="ORF">EZS27_017119</name>
</gene>
<dbReference type="PANTHER" id="PTHR43498:SF1">
    <property type="entry name" value="COB--COM HETERODISULFIDE REDUCTASE IRON-SULFUR SUBUNIT A"/>
    <property type="match status" value="1"/>
</dbReference>
<proteinExistence type="predicted"/>
<sequence>MKNYLIALLFLFVFVSCQDGIAWKEVDICVYGGTASGVITAYSAQKMGKSVLLVEPGKYVGGMTTGGLSYTDIGNKYAVTGLARLFYRRLGEQYNKLEQWTFSPSAATKEINRFIAEGGIEVLYTHRIIAAHKRGASLTTIALENSKDLNEAPLIIKAKQFIDCSYEGDLIARAGVSYFTGREDNEAFGETLNGVQLLEEHQFPDGIDPYKIEGDPESGLCWGISPVKLQTKGKGDNCIQAYNFRLCLTNNPDNLRPFEKPTSYDPSRYELLARTIKKMPLDINQYLLINWDMPDAKHDVNNRGPLSTDMIGMNFDYPEGDYETRTRIWQEHVEYTKGLLYFMAHDEKIPETLREQVNQWGWAKDEFVDNDNFPTQLYVREARRLHGEYVMTQLNCQGDETVGDGVGMAAYGMDSHNCQRIVVNGMVKNEGDVQYHGFPPYPVSYKSLTPKRTECTNLLVPVCMSATHIAYGSIRMEPVFMVLGQSAAVAASLAIDSHCSVQEIDVTKLRKILKENPYLDGSTPEILVDDTDIDKIKRSGLWEKRLGGNYKTSFMYATNQSSKCKLTFYPAIKKPGIYTLYFYCTQLPSIELPNLLYLNVQDENGIQNVSMVPEKHRGSWAKLGTYTFNKQSSVTVNGESTKEPVFADAILLIPKVEH</sequence>